<evidence type="ECO:0000313" key="1">
    <source>
        <dbReference type="EMBL" id="RHZ84578.1"/>
    </source>
</evidence>
<reference evidence="1 2" key="1">
    <citation type="submission" date="2018-08" db="EMBL/GenBank/DDBJ databases">
        <title>Genome and evolution of the arbuscular mycorrhizal fungus Diversispora epigaea (formerly Glomus versiforme) and its bacterial endosymbionts.</title>
        <authorList>
            <person name="Sun X."/>
            <person name="Fei Z."/>
            <person name="Harrison M."/>
        </authorList>
    </citation>
    <scope>NUCLEOTIDE SEQUENCE [LARGE SCALE GENOMIC DNA]</scope>
    <source>
        <strain evidence="1 2">IT104</strain>
    </source>
</reference>
<comment type="caution">
    <text evidence="1">The sequence shown here is derived from an EMBL/GenBank/DDBJ whole genome shotgun (WGS) entry which is preliminary data.</text>
</comment>
<organism evidence="1 2">
    <name type="scientific">Diversispora epigaea</name>
    <dbReference type="NCBI Taxonomy" id="1348612"/>
    <lineage>
        <taxon>Eukaryota</taxon>
        <taxon>Fungi</taxon>
        <taxon>Fungi incertae sedis</taxon>
        <taxon>Mucoromycota</taxon>
        <taxon>Glomeromycotina</taxon>
        <taxon>Glomeromycetes</taxon>
        <taxon>Diversisporales</taxon>
        <taxon>Diversisporaceae</taxon>
        <taxon>Diversispora</taxon>
    </lineage>
</organism>
<name>A0A397JCS0_9GLOM</name>
<evidence type="ECO:0000313" key="2">
    <source>
        <dbReference type="Proteomes" id="UP000266861"/>
    </source>
</evidence>
<sequence length="98" mass="10974">MAILGLKQILDLEQEVVCIKARRNKVNSSKYAKYMPTFERKHRKHDIINNTISVANADQLQAFPIGILLIHDAKGKLFTCTTSVINTNNKNIGLTAAH</sequence>
<dbReference type="EMBL" id="PQFF01000075">
    <property type="protein sequence ID" value="RHZ84578.1"/>
    <property type="molecule type" value="Genomic_DNA"/>
</dbReference>
<dbReference type="AlphaFoldDB" id="A0A397JCS0"/>
<dbReference type="Proteomes" id="UP000266861">
    <property type="component" value="Unassembled WGS sequence"/>
</dbReference>
<accession>A0A397JCS0</accession>
<proteinExistence type="predicted"/>
<keyword evidence="2" id="KW-1185">Reference proteome</keyword>
<protein>
    <submittedName>
        <fullName evidence="1">Uncharacterized protein</fullName>
    </submittedName>
</protein>
<gene>
    <name evidence="1" type="ORF">Glove_79g86</name>
</gene>